<dbReference type="AlphaFoldDB" id="A0ABD8A7E6"/>
<feature type="transmembrane region" description="Helical" evidence="1">
    <location>
        <begin position="12"/>
        <end position="32"/>
    </location>
</feature>
<proteinExistence type="predicted"/>
<evidence type="ECO:0000313" key="2">
    <source>
        <dbReference type="EMBL" id="WOX55446.1"/>
    </source>
</evidence>
<sequence>MKTQRARGAEVIKQATSILMVALFFFFLAVAVKNRGDLISGLNMMSAKEREHYNIPLISKVVGAIGMFFSVSVMVLLYIDNEQKWVGWVMTALSVVALIVFALVSSIGGGKYVRKNR</sequence>
<keyword evidence="3" id="KW-1185">Reference proteome</keyword>
<dbReference type="InterPro" id="IPR017259">
    <property type="entry name" value="UCP037672"/>
</dbReference>
<keyword evidence="1" id="KW-0812">Transmembrane</keyword>
<feature type="transmembrane region" description="Helical" evidence="1">
    <location>
        <begin position="85"/>
        <end position="107"/>
    </location>
</feature>
<gene>
    <name evidence="2" type="ORF">R6Y95_08225</name>
</gene>
<keyword evidence="1" id="KW-0472">Membrane</keyword>
<dbReference type="Proteomes" id="UP001626603">
    <property type="component" value="Chromosome"/>
</dbReference>
<feature type="transmembrane region" description="Helical" evidence="1">
    <location>
        <begin position="53"/>
        <end position="79"/>
    </location>
</feature>
<evidence type="ECO:0000313" key="3">
    <source>
        <dbReference type="Proteomes" id="UP001626603"/>
    </source>
</evidence>
<dbReference type="Pfam" id="PF12650">
    <property type="entry name" value="DUF3784"/>
    <property type="match status" value="1"/>
</dbReference>
<accession>A0ABD8A7E6</accession>
<dbReference type="EMBL" id="CP137641">
    <property type="protein sequence ID" value="WOX55446.1"/>
    <property type="molecule type" value="Genomic_DNA"/>
</dbReference>
<keyword evidence="1" id="KW-1133">Transmembrane helix</keyword>
<organism evidence="2 3">
    <name type="scientific">Methanoculleus palmolei</name>
    <dbReference type="NCBI Taxonomy" id="72612"/>
    <lineage>
        <taxon>Archaea</taxon>
        <taxon>Methanobacteriati</taxon>
        <taxon>Methanobacteriota</taxon>
        <taxon>Stenosarchaea group</taxon>
        <taxon>Methanomicrobia</taxon>
        <taxon>Methanomicrobiales</taxon>
        <taxon>Methanomicrobiaceae</taxon>
        <taxon>Methanoculleus</taxon>
    </lineage>
</organism>
<protein>
    <submittedName>
        <fullName evidence="2">DUF3784 domain-containing protein</fullName>
    </submittedName>
</protein>
<reference evidence="2 3" key="1">
    <citation type="submission" date="2023-10" db="EMBL/GenBank/DDBJ databases">
        <title>The complete genome sequence of Methanoculleus palmolei DSM 4273.</title>
        <authorList>
            <person name="Lai S.-J."/>
            <person name="You Y.-T."/>
            <person name="Chen S.-C."/>
        </authorList>
    </citation>
    <scope>NUCLEOTIDE SEQUENCE [LARGE SCALE GENOMIC DNA]</scope>
    <source>
        <strain evidence="2 3">DSM 4273</strain>
    </source>
</reference>
<name>A0ABD8A7E6_9EURY</name>
<evidence type="ECO:0000256" key="1">
    <source>
        <dbReference type="SAM" id="Phobius"/>
    </source>
</evidence>